<dbReference type="InterPro" id="IPR014721">
    <property type="entry name" value="Ribsml_uS5_D2-typ_fold_subgr"/>
</dbReference>
<evidence type="ECO:0000259" key="7">
    <source>
        <dbReference type="SMART" id="SM01340"/>
    </source>
</evidence>
<dbReference type="GO" id="GO:0005524">
    <property type="term" value="F:ATP binding"/>
    <property type="evidence" value="ECO:0007669"/>
    <property type="project" value="InterPro"/>
</dbReference>
<dbReference type="InterPro" id="IPR020568">
    <property type="entry name" value="Ribosomal_Su5_D2-typ_SF"/>
</dbReference>
<dbReference type="Pfam" id="PF01119">
    <property type="entry name" value="DNA_mis_repair"/>
    <property type="match status" value="1"/>
</dbReference>
<keyword evidence="4 5" id="KW-0234">DNA repair</keyword>
<dbReference type="NCBIfam" id="NF000949">
    <property type="entry name" value="PRK00095.1-2"/>
    <property type="match status" value="1"/>
</dbReference>
<dbReference type="GO" id="GO:0016887">
    <property type="term" value="F:ATP hydrolysis activity"/>
    <property type="evidence" value="ECO:0007669"/>
    <property type="project" value="InterPro"/>
</dbReference>
<evidence type="ECO:0000256" key="4">
    <source>
        <dbReference type="ARBA" id="ARBA00023204"/>
    </source>
</evidence>
<accession>A4BLP2</accession>
<dbReference type="SMART" id="SM01340">
    <property type="entry name" value="DNA_mis_repair"/>
    <property type="match status" value="1"/>
</dbReference>
<dbReference type="Gene3D" id="3.30.1540.20">
    <property type="entry name" value="MutL, C-terminal domain, dimerisation subdomain"/>
    <property type="match status" value="1"/>
</dbReference>
<reference evidence="8 9" key="1">
    <citation type="submission" date="2006-02" db="EMBL/GenBank/DDBJ databases">
        <authorList>
            <person name="Waterbury J."/>
            <person name="Ferriera S."/>
            <person name="Johnson J."/>
            <person name="Kravitz S."/>
            <person name="Halpern A."/>
            <person name="Remington K."/>
            <person name="Beeson K."/>
            <person name="Tran B."/>
            <person name="Rogers Y.-H."/>
            <person name="Friedman R."/>
            <person name="Venter J.C."/>
        </authorList>
    </citation>
    <scope>NUCLEOTIDE SEQUENCE [LARGE SCALE GENOMIC DNA]</scope>
    <source>
        <strain evidence="8 9">Nb-231</strain>
    </source>
</reference>
<evidence type="ECO:0000256" key="1">
    <source>
        <dbReference type="ARBA" id="ARBA00006082"/>
    </source>
</evidence>
<dbReference type="CDD" id="cd16926">
    <property type="entry name" value="HATPase_MutL-MLH-PMS-like"/>
    <property type="match status" value="1"/>
</dbReference>
<dbReference type="SUPFAM" id="SSF118116">
    <property type="entry name" value="DNA mismatch repair protein MutL"/>
    <property type="match status" value="1"/>
</dbReference>
<comment type="caution">
    <text evidence="8">The sequence shown here is derived from an EMBL/GenBank/DDBJ whole genome shotgun (WGS) entry which is preliminary data.</text>
</comment>
<dbReference type="EMBL" id="AAOF01000001">
    <property type="protein sequence ID" value="EAR23230.1"/>
    <property type="molecule type" value="Genomic_DNA"/>
</dbReference>
<dbReference type="GO" id="GO:0006298">
    <property type="term" value="P:mismatch repair"/>
    <property type="evidence" value="ECO:0007669"/>
    <property type="project" value="UniProtKB-UniRule"/>
</dbReference>
<dbReference type="GO" id="GO:0032300">
    <property type="term" value="C:mismatch repair complex"/>
    <property type="evidence" value="ECO:0007669"/>
    <property type="project" value="InterPro"/>
</dbReference>
<dbReference type="STRING" id="314278.NB231_15458"/>
<evidence type="ECO:0000256" key="3">
    <source>
        <dbReference type="ARBA" id="ARBA00022763"/>
    </source>
</evidence>
<evidence type="ECO:0000256" key="2">
    <source>
        <dbReference type="ARBA" id="ARBA00021975"/>
    </source>
</evidence>
<gene>
    <name evidence="5 8" type="primary">mutL</name>
    <name evidence="8" type="ORF">NB231_15458</name>
</gene>
<dbReference type="RefSeq" id="WP_005004287.1">
    <property type="nucleotide sequence ID" value="NZ_CH672427.1"/>
</dbReference>
<dbReference type="Pfam" id="PF13589">
    <property type="entry name" value="HATPase_c_3"/>
    <property type="match status" value="1"/>
</dbReference>
<comment type="function">
    <text evidence="5">This protein is involved in the repair of mismatches in DNA. It is required for dam-dependent methyl-directed DNA mismatch repair. May act as a 'molecular matchmaker', a protein that promotes the formation of a stable complex between two or more DNA-binding proteins in an ATP-dependent manner without itself being part of a final effector complex.</text>
</comment>
<dbReference type="Proteomes" id="UP000003374">
    <property type="component" value="Unassembled WGS sequence"/>
</dbReference>
<dbReference type="PANTHER" id="PTHR10073">
    <property type="entry name" value="DNA MISMATCH REPAIR PROTEIN MLH, PMS, MUTL"/>
    <property type="match status" value="1"/>
</dbReference>
<keyword evidence="3 5" id="KW-0227">DNA damage</keyword>
<dbReference type="NCBIfam" id="TIGR00585">
    <property type="entry name" value="mutl"/>
    <property type="match status" value="1"/>
</dbReference>
<dbReference type="InterPro" id="IPR002099">
    <property type="entry name" value="MutL/Mlh/PMS"/>
</dbReference>
<comment type="similarity">
    <text evidence="1 5">Belongs to the DNA mismatch repair MutL/HexB family.</text>
</comment>
<dbReference type="SMART" id="SM00853">
    <property type="entry name" value="MutL_C"/>
    <property type="match status" value="1"/>
</dbReference>
<dbReference type="Pfam" id="PF08676">
    <property type="entry name" value="MutL_C"/>
    <property type="match status" value="1"/>
</dbReference>
<evidence type="ECO:0000313" key="9">
    <source>
        <dbReference type="Proteomes" id="UP000003374"/>
    </source>
</evidence>
<dbReference type="InterPro" id="IPR014790">
    <property type="entry name" value="MutL_C"/>
</dbReference>
<dbReference type="Gene3D" id="3.30.230.10">
    <property type="match status" value="1"/>
</dbReference>
<dbReference type="eggNOG" id="COG0323">
    <property type="taxonomic scope" value="Bacteria"/>
</dbReference>
<dbReference type="InterPro" id="IPR013507">
    <property type="entry name" value="DNA_mismatch_S5_2-like"/>
</dbReference>
<proteinExistence type="inferred from homology"/>
<dbReference type="Gene3D" id="3.30.565.10">
    <property type="entry name" value="Histidine kinase-like ATPase, C-terminal domain"/>
    <property type="match status" value="1"/>
</dbReference>
<dbReference type="SUPFAM" id="SSF55874">
    <property type="entry name" value="ATPase domain of HSP90 chaperone/DNA topoisomerase II/histidine kinase"/>
    <property type="match status" value="1"/>
</dbReference>
<protein>
    <recommendedName>
        <fullName evidence="2 5">DNA mismatch repair protein MutL</fullName>
    </recommendedName>
</protein>
<name>A4BLP2_9GAMM</name>
<dbReference type="InterPro" id="IPR036890">
    <property type="entry name" value="HATPase_C_sf"/>
</dbReference>
<dbReference type="SUPFAM" id="SSF54211">
    <property type="entry name" value="Ribosomal protein S5 domain 2-like"/>
    <property type="match status" value="1"/>
</dbReference>
<dbReference type="InterPro" id="IPR042121">
    <property type="entry name" value="MutL_C_regsub"/>
</dbReference>
<dbReference type="CDD" id="cd03482">
    <property type="entry name" value="MutL_Trans_MutL"/>
    <property type="match status" value="1"/>
</dbReference>
<feature type="domain" description="DNA mismatch repair protein S5" evidence="7">
    <location>
        <begin position="224"/>
        <end position="342"/>
    </location>
</feature>
<feature type="domain" description="MutL C-terminal dimerisation" evidence="6">
    <location>
        <begin position="445"/>
        <end position="588"/>
    </location>
</feature>
<dbReference type="HAMAP" id="MF_00149">
    <property type="entry name" value="DNA_mis_repair"/>
    <property type="match status" value="1"/>
</dbReference>
<dbReference type="PROSITE" id="PS00058">
    <property type="entry name" value="DNA_MISMATCH_REPAIR_1"/>
    <property type="match status" value="1"/>
</dbReference>
<dbReference type="HOGENOM" id="CLU_004131_4_2_6"/>
<evidence type="ECO:0000256" key="5">
    <source>
        <dbReference type="HAMAP-Rule" id="MF_00149"/>
    </source>
</evidence>
<evidence type="ECO:0000259" key="6">
    <source>
        <dbReference type="SMART" id="SM00853"/>
    </source>
</evidence>
<dbReference type="Gene3D" id="3.30.1370.100">
    <property type="entry name" value="MutL, C-terminal domain, regulatory subdomain"/>
    <property type="match status" value="1"/>
</dbReference>
<dbReference type="GO" id="GO:0140664">
    <property type="term" value="F:ATP-dependent DNA damage sensor activity"/>
    <property type="evidence" value="ECO:0007669"/>
    <property type="project" value="InterPro"/>
</dbReference>
<dbReference type="InterPro" id="IPR037198">
    <property type="entry name" value="MutL_C_sf"/>
</dbReference>
<evidence type="ECO:0000313" key="8">
    <source>
        <dbReference type="EMBL" id="EAR23230.1"/>
    </source>
</evidence>
<dbReference type="PANTHER" id="PTHR10073:SF12">
    <property type="entry name" value="DNA MISMATCH REPAIR PROTEIN MLH1"/>
    <property type="match status" value="1"/>
</dbReference>
<dbReference type="InterPro" id="IPR014762">
    <property type="entry name" value="DNA_mismatch_repair_CS"/>
</dbReference>
<dbReference type="AlphaFoldDB" id="A4BLP2"/>
<keyword evidence="9" id="KW-1185">Reference proteome</keyword>
<dbReference type="GO" id="GO:0030983">
    <property type="term" value="F:mismatched DNA binding"/>
    <property type="evidence" value="ECO:0007669"/>
    <property type="project" value="InterPro"/>
</dbReference>
<organism evidence="8 9">
    <name type="scientific">Nitrococcus mobilis Nb-231</name>
    <dbReference type="NCBI Taxonomy" id="314278"/>
    <lineage>
        <taxon>Bacteria</taxon>
        <taxon>Pseudomonadati</taxon>
        <taxon>Pseudomonadota</taxon>
        <taxon>Gammaproteobacteria</taxon>
        <taxon>Chromatiales</taxon>
        <taxon>Ectothiorhodospiraceae</taxon>
        <taxon>Nitrococcus</taxon>
    </lineage>
</organism>
<dbReference type="OrthoDB" id="9763467at2"/>
<sequence>MSQLSDDTPLPQIRVQRLPPQLVNQIAAGEVIERPAAVVKELVENALDADAGRIEIVVEGGGKRLIRVRDDGVGMGREDLRSAVGRHATSKIRDLIDLERIASLGFRGEALPSIASVARLTLTTRSRAEDHGWRLELNGGELLDEVAPAPHPPGTSVVVRDLFHNIPARRKFLRTDQTELRHIQGLVKRIALSRPDVGFELNCHGRCNYRLAPTGTSVEQEARLAELLGREFVGQSLVLDAEAAGLRLHGWIGLPSAARAQTDLQYLYLNGRMIRDRLAGHAIRRAYADLLYKEKHPVYVLYLGMDPAEVDVNVHPSKYEVRFREPRLVYDFLFHQLHRALAHPNGAAEGRRYRAAPKRTCVDSPQEQQPTCHSPWQSSIAFPVAEATQLYAAAGEARSAGEPIGNGESTWGSEGDSLALSRALPQHPVPAAGRGEEATPPLGYAVAQLHGVYVLSEDAAGLILVDMHAAHERIVYERLKDELDREGLAGQALLVPLRVGVTPAEADAAEDCAALFRRLEFEVDRAAPDVLVVRRIPALLGQIDITALLRDVLSGLLIQGVGGQLEAVINQVLATMACHGSVRAQRRLTITEMNALLRDMERTRNIGQCNHGRPTWTRLTLAELDRLFLRGR</sequence>
<dbReference type="InterPro" id="IPR038973">
    <property type="entry name" value="MutL/Mlh/Pms-like"/>
</dbReference>
<dbReference type="InterPro" id="IPR020667">
    <property type="entry name" value="DNA_mismatch_repair_MutL"/>
</dbReference>
<dbReference type="FunFam" id="3.30.565.10:FF:000003">
    <property type="entry name" value="DNA mismatch repair endonuclease MutL"/>
    <property type="match status" value="1"/>
</dbReference>
<dbReference type="InterPro" id="IPR042120">
    <property type="entry name" value="MutL_C_dimsub"/>
</dbReference>